<comment type="caution">
    <text evidence="2">The sequence shown here is derived from an EMBL/GenBank/DDBJ whole genome shotgun (WGS) entry which is preliminary data.</text>
</comment>
<keyword evidence="1" id="KW-0812">Transmembrane</keyword>
<accession>A0A7C9HR10</accession>
<evidence type="ECO:0000313" key="2">
    <source>
        <dbReference type="EMBL" id="MUL27002.1"/>
    </source>
</evidence>
<reference evidence="2 3" key="1">
    <citation type="submission" date="2019-09" db="EMBL/GenBank/DDBJ databases">
        <title>Prevotella A2879 sp. nov., isolated from an abscess of a patient.</title>
        <authorList>
            <person name="Buhl M."/>
            <person name="Oberhettinger P."/>
        </authorList>
    </citation>
    <scope>NUCLEOTIDE SEQUENCE [LARGE SCALE GENOMIC DNA]</scope>
    <source>
        <strain evidence="2 3">A2879</strain>
    </source>
</reference>
<feature type="transmembrane region" description="Helical" evidence="1">
    <location>
        <begin position="63"/>
        <end position="85"/>
    </location>
</feature>
<dbReference type="RefSeq" id="WP_155715055.1">
    <property type="nucleotide sequence ID" value="NZ_VVIQ01000001.1"/>
</dbReference>
<dbReference type="Proteomes" id="UP000482295">
    <property type="component" value="Unassembled WGS sequence"/>
</dbReference>
<dbReference type="AlphaFoldDB" id="A0A7C9HR10"/>
<dbReference type="NCBIfam" id="NF046000">
    <property type="entry name" value="MAG1210_fam"/>
    <property type="match status" value="1"/>
</dbReference>
<evidence type="ECO:0000256" key="1">
    <source>
        <dbReference type="SAM" id="Phobius"/>
    </source>
</evidence>
<evidence type="ECO:0000313" key="3">
    <source>
        <dbReference type="Proteomes" id="UP000482295"/>
    </source>
</evidence>
<keyword evidence="1" id="KW-1133">Transmembrane helix</keyword>
<protein>
    <submittedName>
        <fullName evidence="2">Uncharacterized protein</fullName>
    </submittedName>
</protein>
<gene>
    <name evidence="2" type="ORF">F0475_01375</name>
</gene>
<name>A0A7C9HR10_9BACT</name>
<dbReference type="EMBL" id="VVIQ01000001">
    <property type="protein sequence ID" value="MUL27002.1"/>
    <property type="molecule type" value="Genomic_DNA"/>
</dbReference>
<keyword evidence="3" id="KW-1185">Reference proteome</keyword>
<keyword evidence="1" id="KW-0472">Membrane</keyword>
<organism evidence="2 3">
    <name type="scientific">Prevotella vespertina</name>
    <dbReference type="NCBI Taxonomy" id="2608404"/>
    <lineage>
        <taxon>Bacteria</taxon>
        <taxon>Pseudomonadati</taxon>
        <taxon>Bacteroidota</taxon>
        <taxon>Bacteroidia</taxon>
        <taxon>Bacteroidales</taxon>
        <taxon>Prevotellaceae</taxon>
        <taxon>Prevotella</taxon>
    </lineage>
</organism>
<sequence>MVEDIYDPLDEYINVFRDKFKKVSEETFEELAREAAIDVEANRETCRKVYDNETVLAEVKNRITWWTVLCVVLWLLVIGGVLAILAQHENWPIENLLIAGAVSVLSLVFLLMKVHPRLSDLKHERNNISAILSRLKEEAWSQMAPLNRLYDWDVLTRMMSKSVPRLEFDPYFTTQRLADLRKSYGWDDSFNAERSVVYSHSGLINGNPFVICRTRKMEMGTKTYYGSKTIYWTETVTDGNGNRRTVQRSETLHASVTAPYPEYFERTRLIYGNTAAPDLVFYRKPNGLAGKEGSLRFKWDKYRLHRKARNLKDGYFAMLTNEEFEVAFNTSNRNNNQQYALLFTPLAQQSMMKLLQDEETAFGDDFDFNKAKMINVIMAHHMQDLNLDLNPRQYQGFDYDKAQEDFHRINAIYFRAIYFAFAPLLCVPMYQQIRPQSAIYGQDMQQKSSFWEHEALANFWGQDHFKHPDCVTNCILKTEEKQQGDGSTLLTVTAYGYRSVRRLTYISKYGGDGRYHNVPVEWDEYLPVAGNGRILMREDNTQEEANISQKQRLNHIGEILQKSHLDLYRRHIASKV</sequence>
<feature type="transmembrane region" description="Helical" evidence="1">
    <location>
        <begin position="91"/>
        <end position="112"/>
    </location>
</feature>
<proteinExistence type="predicted"/>